<dbReference type="Proteomes" id="UP001291623">
    <property type="component" value="Unassembled WGS sequence"/>
</dbReference>
<proteinExistence type="predicted"/>
<reference evidence="2" key="1">
    <citation type="submission" date="2023-12" db="EMBL/GenBank/DDBJ databases">
        <title>Genome assembly of Anisodus tanguticus.</title>
        <authorList>
            <person name="Wang Y.-J."/>
        </authorList>
    </citation>
    <scope>NUCLEOTIDE SEQUENCE</scope>
    <source>
        <strain evidence="2">KB-2021</strain>
        <tissue evidence="2">Leaf</tissue>
    </source>
</reference>
<accession>A0AAE1R0M4</accession>
<evidence type="ECO:0000313" key="2">
    <source>
        <dbReference type="EMBL" id="KAK4343145.1"/>
    </source>
</evidence>
<feature type="compositionally biased region" description="Basic and acidic residues" evidence="1">
    <location>
        <begin position="83"/>
        <end position="96"/>
    </location>
</feature>
<feature type="region of interest" description="Disordered" evidence="1">
    <location>
        <begin position="1"/>
        <end position="23"/>
    </location>
</feature>
<sequence>MQDEQQQQQKLNGTSIMTNKQENSSIFSVEPQITLDSNNDKTTTTTTTYTVKAHNVGSEEDRVYADLTSILIGRAVVFERHSAQDNNNKTESKKFNDAGVVSDDDVGPVGHASTGNEGGSTTTEDNGRERLKRHRVEVAGRVWIPEIWGQEELLKDWIDCSAFDKSLMNNNIMSARAALVEDEVEQILHAD</sequence>
<dbReference type="InterPro" id="IPR040374">
    <property type="entry name" value="BIC"/>
</dbReference>
<keyword evidence="3" id="KW-1185">Reference proteome</keyword>
<protein>
    <submittedName>
        <fullName evidence="2">Uncharacterized protein</fullName>
    </submittedName>
</protein>
<name>A0AAE1R0M4_9SOLA</name>
<dbReference type="AlphaFoldDB" id="A0AAE1R0M4"/>
<feature type="region of interest" description="Disordered" evidence="1">
    <location>
        <begin position="83"/>
        <end position="129"/>
    </location>
</feature>
<dbReference type="CDD" id="cd22645">
    <property type="entry name" value="BIC1_CID"/>
    <property type="match status" value="1"/>
</dbReference>
<feature type="compositionally biased region" description="Low complexity" evidence="1">
    <location>
        <begin position="97"/>
        <end position="124"/>
    </location>
</feature>
<comment type="caution">
    <text evidence="2">The sequence shown here is derived from an EMBL/GenBank/DDBJ whole genome shotgun (WGS) entry which is preliminary data.</text>
</comment>
<evidence type="ECO:0000256" key="1">
    <source>
        <dbReference type="SAM" id="MobiDB-lite"/>
    </source>
</evidence>
<dbReference type="PANTHER" id="PTHR34207">
    <property type="entry name" value="PROTEIN BIC1"/>
    <property type="match status" value="1"/>
</dbReference>
<dbReference type="PANTHER" id="PTHR34207:SF2">
    <property type="entry name" value="PROTEIN BIC1"/>
    <property type="match status" value="1"/>
</dbReference>
<evidence type="ECO:0000313" key="3">
    <source>
        <dbReference type="Proteomes" id="UP001291623"/>
    </source>
</evidence>
<organism evidence="2 3">
    <name type="scientific">Anisodus tanguticus</name>
    <dbReference type="NCBI Taxonomy" id="243964"/>
    <lineage>
        <taxon>Eukaryota</taxon>
        <taxon>Viridiplantae</taxon>
        <taxon>Streptophyta</taxon>
        <taxon>Embryophyta</taxon>
        <taxon>Tracheophyta</taxon>
        <taxon>Spermatophyta</taxon>
        <taxon>Magnoliopsida</taxon>
        <taxon>eudicotyledons</taxon>
        <taxon>Gunneridae</taxon>
        <taxon>Pentapetalae</taxon>
        <taxon>asterids</taxon>
        <taxon>lamiids</taxon>
        <taxon>Solanales</taxon>
        <taxon>Solanaceae</taxon>
        <taxon>Solanoideae</taxon>
        <taxon>Hyoscyameae</taxon>
        <taxon>Anisodus</taxon>
    </lineage>
</organism>
<dbReference type="EMBL" id="JAVYJV010000021">
    <property type="protein sequence ID" value="KAK4343145.1"/>
    <property type="molecule type" value="Genomic_DNA"/>
</dbReference>
<dbReference type="GO" id="GO:0009785">
    <property type="term" value="P:blue light signaling pathway"/>
    <property type="evidence" value="ECO:0007669"/>
    <property type="project" value="InterPro"/>
</dbReference>
<gene>
    <name evidence="2" type="ORF">RND71_038961</name>
</gene>